<evidence type="ECO:0000256" key="13">
    <source>
        <dbReference type="SAM" id="MobiDB-lite"/>
    </source>
</evidence>
<evidence type="ECO:0000256" key="8">
    <source>
        <dbReference type="ARBA" id="ARBA00023077"/>
    </source>
</evidence>
<dbReference type="Gene3D" id="2.40.170.20">
    <property type="entry name" value="TonB-dependent receptor, beta-barrel domain"/>
    <property type="match status" value="1"/>
</dbReference>
<proteinExistence type="inferred from homology"/>
<evidence type="ECO:0000256" key="2">
    <source>
        <dbReference type="ARBA" id="ARBA00022448"/>
    </source>
</evidence>
<dbReference type="Pfam" id="PF07715">
    <property type="entry name" value="Plug"/>
    <property type="match status" value="1"/>
</dbReference>
<keyword evidence="17" id="KW-1185">Reference proteome</keyword>
<evidence type="ECO:0000256" key="11">
    <source>
        <dbReference type="PROSITE-ProRule" id="PRU01360"/>
    </source>
</evidence>
<gene>
    <name evidence="16" type="ORF">E2F43_00050</name>
</gene>
<keyword evidence="2 11" id="KW-0813">Transport</keyword>
<evidence type="ECO:0000313" key="17">
    <source>
        <dbReference type="Proteomes" id="UP000295554"/>
    </source>
</evidence>
<feature type="domain" description="TonB-dependent receptor plug" evidence="15">
    <location>
        <begin position="73"/>
        <end position="180"/>
    </location>
</feature>
<keyword evidence="5 11" id="KW-0812">Transmembrane</keyword>
<dbReference type="PANTHER" id="PTHR32552">
    <property type="entry name" value="FERRICHROME IRON RECEPTOR-RELATED"/>
    <property type="match status" value="1"/>
</dbReference>
<dbReference type="Pfam" id="PF00593">
    <property type="entry name" value="TonB_dep_Rec_b-barrel"/>
    <property type="match status" value="1"/>
</dbReference>
<dbReference type="PANTHER" id="PTHR32552:SF81">
    <property type="entry name" value="TONB-DEPENDENT OUTER MEMBRANE RECEPTOR"/>
    <property type="match status" value="1"/>
</dbReference>
<sequence>MDTWERRVSSHQMEHNSIRRIRKGKRMQPTSPSRWILAPVVAASLASANMPVSAQDLVIEEVLVTAQKRVESAQDIPVALTVISGDMIDSIGIQSTTDLVKIAPSLTVREANHAQNSAFSIRGIGTITFGIGVEQSVAVIVDEVAAVQSGQTMAGLMDIERVEVLRGPQNTLFGKSASAGLLSITTKAPSEELESYLVLTATDDDETKVAASISGPLGDSLGYRLSGIWSDRDGYIRNLTAGEKDKNGSKNKNIRGRLRWDVNETIQTDFTAYYMKDETNCCARVWTEFDPEAKLFGFIPEAVAEGITPGEDNQDFRADDGPQNDSTTRGANVKVNVELGEFTLTSITAVDNWEFNVNQDVDFGDIDVLKYLTGGRESGGLYSVGWFETDFFSQEIRIASPAYDSYDYVVGLYYSDAETKRTFFRNLSLAPADFASSAGNENLGLFGQLTWRFTDSTSITGGLRWIKEEISADYENFANAEDTPFSDTASDEQVVGKLSLQHFIGEDTMAFASYTRGYKGQVFDLDVGVRNLIDPETSDSYEIGVKGNLWERRLQLNLVAFYTTYEGFQVQRAEIVDDVIRFELNNVGELNTRGVELESIALLSPNATLTFNAAYIDAVVNDYDGASCYTGQTEEQGCVNQAQTIDGGSLPYAPEWKYTAVLDYQLPLDTMPFDAFANLLYSWQDDTLLSINQNPNLTQDSYGVVNLRLGVNDKASRYSVTLFANNLLDEGYATSKLDVSRLFGNATARAQVTPRSTQRYFGVEARFNF</sequence>
<organism evidence="16 17">
    <name type="scientific">Seongchinamella unica</name>
    <dbReference type="NCBI Taxonomy" id="2547392"/>
    <lineage>
        <taxon>Bacteria</taxon>
        <taxon>Pseudomonadati</taxon>
        <taxon>Pseudomonadota</taxon>
        <taxon>Gammaproteobacteria</taxon>
        <taxon>Cellvibrionales</taxon>
        <taxon>Halieaceae</taxon>
        <taxon>Seongchinamella</taxon>
    </lineage>
</organism>
<evidence type="ECO:0000256" key="9">
    <source>
        <dbReference type="ARBA" id="ARBA00023136"/>
    </source>
</evidence>
<protein>
    <submittedName>
        <fullName evidence="16">TonB-dependent receptor</fullName>
    </submittedName>
</protein>
<dbReference type="InterPro" id="IPR036942">
    <property type="entry name" value="Beta-barrel_TonB_sf"/>
</dbReference>
<dbReference type="InterPro" id="IPR000531">
    <property type="entry name" value="Beta-barrel_TonB"/>
</dbReference>
<dbReference type="PROSITE" id="PS52016">
    <property type="entry name" value="TONB_DEPENDENT_REC_3"/>
    <property type="match status" value="1"/>
</dbReference>
<comment type="similarity">
    <text evidence="11 12">Belongs to the TonB-dependent receptor family.</text>
</comment>
<evidence type="ECO:0000256" key="7">
    <source>
        <dbReference type="ARBA" id="ARBA00023065"/>
    </source>
</evidence>
<evidence type="ECO:0000256" key="3">
    <source>
        <dbReference type="ARBA" id="ARBA00022452"/>
    </source>
</evidence>
<keyword evidence="8 12" id="KW-0798">TonB box</keyword>
<dbReference type="OrthoDB" id="7051185at2"/>
<comment type="caution">
    <text evidence="16">The sequence shown here is derived from an EMBL/GenBank/DDBJ whole genome shotgun (WGS) entry which is preliminary data.</text>
</comment>
<dbReference type="EMBL" id="SMSE01000001">
    <property type="protein sequence ID" value="TDG14679.1"/>
    <property type="molecule type" value="Genomic_DNA"/>
</dbReference>
<dbReference type="GO" id="GO:0006826">
    <property type="term" value="P:iron ion transport"/>
    <property type="evidence" value="ECO:0007669"/>
    <property type="project" value="UniProtKB-KW"/>
</dbReference>
<dbReference type="GO" id="GO:0009279">
    <property type="term" value="C:cell outer membrane"/>
    <property type="evidence" value="ECO:0007669"/>
    <property type="project" value="UniProtKB-SubCell"/>
</dbReference>
<feature type="region of interest" description="Disordered" evidence="13">
    <location>
        <begin position="309"/>
        <end position="329"/>
    </location>
</feature>
<evidence type="ECO:0000256" key="10">
    <source>
        <dbReference type="ARBA" id="ARBA00023237"/>
    </source>
</evidence>
<evidence type="ECO:0000256" key="4">
    <source>
        <dbReference type="ARBA" id="ARBA00022496"/>
    </source>
</evidence>
<evidence type="ECO:0000256" key="6">
    <source>
        <dbReference type="ARBA" id="ARBA00023004"/>
    </source>
</evidence>
<reference evidence="16 17" key="1">
    <citation type="submission" date="2019-03" db="EMBL/GenBank/DDBJ databases">
        <title>Seongchinamella monodicae gen. nov., sp. nov., a novel member of the Gammaproteobacteria isolated from a tidal mudflat of beach.</title>
        <authorList>
            <person name="Yang H.G."/>
            <person name="Kang J.W."/>
            <person name="Lee S.D."/>
        </authorList>
    </citation>
    <scope>NUCLEOTIDE SEQUENCE [LARGE SCALE GENOMIC DNA]</scope>
    <source>
        <strain evidence="16 17">GH4-78</strain>
    </source>
</reference>
<accession>A0A4R5LTI6</accession>
<feature type="domain" description="TonB-dependent receptor-like beta-barrel" evidence="14">
    <location>
        <begin position="313"/>
        <end position="727"/>
    </location>
</feature>
<evidence type="ECO:0000256" key="12">
    <source>
        <dbReference type="RuleBase" id="RU003357"/>
    </source>
</evidence>
<evidence type="ECO:0000256" key="1">
    <source>
        <dbReference type="ARBA" id="ARBA00004571"/>
    </source>
</evidence>
<evidence type="ECO:0000259" key="14">
    <source>
        <dbReference type="Pfam" id="PF00593"/>
    </source>
</evidence>
<keyword evidence="6" id="KW-0408">Iron</keyword>
<evidence type="ECO:0000259" key="15">
    <source>
        <dbReference type="Pfam" id="PF07715"/>
    </source>
</evidence>
<keyword evidence="3 11" id="KW-1134">Transmembrane beta strand</keyword>
<keyword evidence="10 11" id="KW-0998">Cell outer membrane</keyword>
<dbReference type="InterPro" id="IPR039426">
    <property type="entry name" value="TonB-dep_rcpt-like"/>
</dbReference>
<name>A0A4R5LTI6_9GAMM</name>
<dbReference type="AlphaFoldDB" id="A0A4R5LTI6"/>
<keyword evidence="7" id="KW-0406">Ion transport</keyword>
<keyword evidence="16" id="KW-0675">Receptor</keyword>
<dbReference type="SUPFAM" id="SSF56935">
    <property type="entry name" value="Porins"/>
    <property type="match status" value="1"/>
</dbReference>
<keyword evidence="4" id="KW-0410">Iron transport</keyword>
<dbReference type="Proteomes" id="UP000295554">
    <property type="component" value="Unassembled WGS sequence"/>
</dbReference>
<comment type="subcellular location">
    <subcellularLocation>
        <location evidence="1 11">Cell outer membrane</location>
        <topology evidence="1 11">Multi-pass membrane protein</topology>
    </subcellularLocation>
</comment>
<evidence type="ECO:0000256" key="5">
    <source>
        <dbReference type="ARBA" id="ARBA00022692"/>
    </source>
</evidence>
<evidence type="ECO:0000313" key="16">
    <source>
        <dbReference type="EMBL" id="TDG14679.1"/>
    </source>
</evidence>
<dbReference type="InterPro" id="IPR012910">
    <property type="entry name" value="Plug_dom"/>
</dbReference>
<dbReference type="CDD" id="cd01347">
    <property type="entry name" value="ligand_gated_channel"/>
    <property type="match status" value="1"/>
</dbReference>
<keyword evidence="9 11" id="KW-0472">Membrane</keyword>